<evidence type="ECO:0000313" key="3">
    <source>
        <dbReference type="Proteomes" id="UP000219369"/>
    </source>
</evidence>
<accession>A0A2H3T176</accession>
<feature type="compositionally biased region" description="Polar residues" evidence="1">
    <location>
        <begin position="1"/>
        <end position="11"/>
    </location>
</feature>
<dbReference type="Proteomes" id="UP000219369">
    <property type="component" value="Unassembled WGS sequence"/>
</dbReference>
<gene>
    <name evidence="2" type="ORF">FRV6_06631</name>
</gene>
<feature type="region of interest" description="Disordered" evidence="1">
    <location>
        <begin position="1"/>
        <end position="30"/>
    </location>
</feature>
<name>A0A2H3T176_FUSOX</name>
<dbReference type="OrthoDB" id="5087291at2759"/>
<dbReference type="VEuPathDB" id="FungiDB:FOZG_04185"/>
<evidence type="ECO:0000256" key="1">
    <source>
        <dbReference type="SAM" id="MobiDB-lite"/>
    </source>
</evidence>
<protein>
    <submittedName>
        <fullName evidence="2">Uncharacterized protein</fullName>
    </submittedName>
</protein>
<feature type="compositionally biased region" description="Basic and acidic residues" evidence="1">
    <location>
        <begin position="14"/>
        <end position="30"/>
    </location>
</feature>
<organism evidence="2 3">
    <name type="scientific">Fusarium oxysporum</name>
    <name type="common">Fusarium vascular wilt</name>
    <dbReference type="NCBI Taxonomy" id="5507"/>
    <lineage>
        <taxon>Eukaryota</taxon>
        <taxon>Fungi</taxon>
        <taxon>Dikarya</taxon>
        <taxon>Ascomycota</taxon>
        <taxon>Pezizomycotina</taxon>
        <taxon>Sordariomycetes</taxon>
        <taxon>Hypocreomycetidae</taxon>
        <taxon>Hypocreales</taxon>
        <taxon>Nectriaceae</taxon>
        <taxon>Fusarium</taxon>
        <taxon>Fusarium oxysporum species complex</taxon>
    </lineage>
</organism>
<evidence type="ECO:0000313" key="2">
    <source>
        <dbReference type="EMBL" id="SCO82418.1"/>
    </source>
</evidence>
<dbReference type="VEuPathDB" id="FungiDB:FOXG_07562"/>
<dbReference type="VEuPathDB" id="FungiDB:FOMG_04278"/>
<dbReference type="AlphaFoldDB" id="A0A2H3T176"/>
<reference evidence="3" key="1">
    <citation type="submission" date="2016-09" db="EMBL/GenBank/DDBJ databases">
        <authorList>
            <person name="Guldener U."/>
        </authorList>
    </citation>
    <scope>NUCLEOTIDE SEQUENCE [LARGE SCALE GENOMIC DNA]</scope>
    <source>
        <strain evidence="3">V64-1</strain>
    </source>
</reference>
<dbReference type="VEuPathDB" id="FungiDB:FOC4_g10012446"/>
<dbReference type="EMBL" id="FMJY01000003">
    <property type="protein sequence ID" value="SCO82418.1"/>
    <property type="molecule type" value="Genomic_DNA"/>
</dbReference>
<proteinExistence type="predicted"/>
<sequence length="216" mass="24296">MSSAPTRSENTGRPGERERVNEQDLPENKDAVSMELLKKENGNLKHTADIQAGKILRLEMELHETKQARIDDSACAGKSKLEIALDQAKAEVESMRLSQETRQQNILELVEKHNYRITIPVASHAQVIEHFQALIPSGNKEHINHLLEFVFFAKVGKWCCFQEACEKGAIGLTEARTGSECPLHGAECKQIMMARYDAASHHQIIFKRFDPVPSLP</sequence>
<dbReference type="VEuPathDB" id="FungiDB:FOC1_g10014654"/>